<evidence type="ECO:0000256" key="6">
    <source>
        <dbReference type="SAM" id="MobiDB-lite"/>
    </source>
</evidence>
<sequence>MTRRHDEALAQAAVDALTVQLALAPKPGLPDPRDLAARTTGRDHRSLRWSAKALAPGLAAMAASARRTGAPTPHLRAELGAIGRGTEHSVALAGGGHRGALWTLGLLVAASALTQGAGAREVMAAAKRIAAHPDRRAPLRPSRGSTVSAKYGAAGARGEARAGFPHLRRALDALTVSRSAGATEPQARLDALLTVMSTLQDTELLHTAGPLGLRHVQEGARRVLDAGGTATKAGAEALESLDADLQAREWSPRGSAALLAGALFLDARQGREELRDQPQRTRRPQRWPNTHLVSGHHPHLTP</sequence>
<evidence type="ECO:0000313" key="7">
    <source>
        <dbReference type="EMBL" id="GEC07511.1"/>
    </source>
</evidence>
<gene>
    <name evidence="7" type="primary">mdcB</name>
    <name evidence="7" type="ORF">SSP24_51660</name>
</gene>
<evidence type="ECO:0000256" key="3">
    <source>
        <dbReference type="ARBA" id="ARBA00022679"/>
    </source>
</evidence>
<dbReference type="Pfam" id="PF01874">
    <property type="entry name" value="CitG"/>
    <property type="match status" value="1"/>
</dbReference>
<dbReference type="Gene3D" id="1.10.4200.10">
    <property type="entry name" value="Triphosphoribosyl-dephospho-CoA protein"/>
    <property type="match status" value="1"/>
</dbReference>
<dbReference type="Proteomes" id="UP000317881">
    <property type="component" value="Unassembled WGS sequence"/>
</dbReference>
<dbReference type="RefSeq" id="WP_141312078.1">
    <property type="nucleotide sequence ID" value="NZ_BJND01000040.1"/>
</dbReference>
<evidence type="ECO:0000256" key="2">
    <source>
        <dbReference type="ARBA" id="ARBA00012074"/>
    </source>
</evidence>
<organism evidence="7 8">
    <name type="scientific">Streptomyces spinoverrucosus</name>
    <dbReference type="NCBI Taxonomy" id="284043"/>
    <lineage>
        <taxon>Bacteria</taxon>
        <taxon>Bacillati</taxon>
        <taxon>Actinomycetota</taxon>
        <taxon>Actinomycetes</taxon>
        <taxon>Kitasatosporales</taxon>
        <taxon>Streptomycetaceae</taxon>
        <taxon>Streptomyces</taxon>
    </lineage>
</organism>
<keyword evidence="4" id="KW-0547">Nucleotide-binding</keyword>
<name>A0A4Y3VP19_9ACTN</name>
<dbReference type="GO" id="GO:0051191">
    <property type="term" value="P:prosthetic group biosynthetic process"/>
    <property type="evidence" value="ECO:0007669"/>
    <property type="project" value="TreeGrafter"/>
</dbReference>
<dbReference type="GO" id="GO:0005524">
    <property type="term" value="F:ATP binding"/>
    <property type="evidence" value="ECO:0007669"/>
    <property type="project" value="UniProtKB-KW"/>
</dbReference>
<keyword evidence="3" id="KW-0808">Transferase</keyword>
<proteinExistence type="predicted"/>
<dbReference type="PANTHER" id="PTHR30201">
    <property type="entry name" value="TRIPHOSPHORIBOSYL-DEPHOSPHO-COA SYNTHASE"/>
    <property type="match status" value="1"/>
</dbReference>
<dbReference type="InterPro" id="IPR002736">
    <property type="entry name" value="CitG"/>
</dbReference>
<comment type="catalytic activity">
    <reaction evidence="1">
        <text>3'-dephospho-CoA + ATP = 2'-(5''-triphospho-alpha-D-ribosyl)-3'-dephospho-CoA + adenine</text>
        <dbReference type="Rhea" id="RHEA:15117"/>
        <dbReference type="ChEBI" id="CHEBI:16708"/>
        <dbReference type="ChEBI" id="CHEBI:30616"/>
        <dbReference type="ChEBI" id="CHEBI:57328"/>
        <dbReference type="ChEBI" id="CHEBI:61378"/>
        <dbReference type="EC" id="2.4.2.52"/>
    </reaction>
</comment>
<dbReference type="EC" id="2.4.2.52" evidence="2"/>
<comment type="caution">
    <text evidence="7">The sequence shown here is derived from an EMBL/GenBank/DDBJ whole genome shotgun (WGS) entry which is preliminary data.</text>
</comment>
<feature type="region of interest" description="Disordered" evidence="6">
    <location>
        <begin position="272"/>
        <end position="302"/>
    </location>
</feature>
<evidence type="ECO:0000256" key="1">
    <source>
        <dbReference type="ARBA" id="ARBA00001210"/>
    </source>
</evidence>
<protein>
    <recommendedName>
        <fullName evidence="2">triphosphoribosyl-dephospho-CoA synthase</fullName>
        <ecNumber evidence="2">2.4.2.52</ecNumber>
    </recommendedName>
</protein>
<dbReference type="EMBL" id="BJND01000040">
    <property type="protein sequence ID" value="GEC07511.1"/>
    <property type="molecule type" value="Genomic_DNA"/>
</dbReference>
<dbReference type="GO" id="GO:0046917">
    <property type="term" value="F:triphosphoribosyl-dephospho-CoA synthase activity"/>
    <property type="evidence" value="ECO:0007669"/>
    <property type="project" value="UniProtKB-EC"/>
</dbReference>
<evidence type="ECO:0000313" key="8">
    <source>
        <dbReference type="Proteomes" id="UP000317881"/>
    </source>
</evidence>
<evidence type="ECO:0000256" key="4">
    <source>
        <dbReference type="ARBA" id="ARBA00022741"/>
    </source>
</evidence>
<accession>A0A4Y3VP19</accession>
<dbReference type="OrthoDB" id="114886at2"/>
<keyword evidence="8" id="KW-1185">Reference proteome</keyword>
<dbReference type="PANTHER" id="PTHR30201:SF2">
    <property type="entry name" value="2-(5''-TRIPHOSPHORIBOSYL)-3'-DEPHOSPHOCOENZYME-A SYNTHASE"/>
    <property type="match status" value="1"/>
</dbReference>
<dbReference type="AlphaFoldDB" id="A0A4Y3VP19"/>
<keyword evidence="5" id="KW-0067">ATP-binding</keyword>
<evidence type="ECO:0000256" key="5">
    <source>
        <dbReference type="ARBA" id="ARBA00022840"/>
    </source>
</evidence>
<reference evidence="7 8" key="1">
    <citation type="submission" date="2019-06" db="EMBL/GenBank/DDBJ databases">
        <title>Whole genome shotgun sequence of Streptomyces spinoverrucosus NBRC 14228.</title>
        <authorList>
            <person name="Hosoyama A."/>
            <person name="Uohara A."/>
            <person name="Ohji S."/>
            <person name="Ichikawa N."/>
        </authorList>
    </citation>
    <scope>NUCLEOTIDE SEQUENCE [LARGE SCALE GENOMIC DNA]</scope>
    <source>
        <strain evidence="7 8">NBRC 14228</strain>
    </source>
</reference>